<dbReference type="GeneID" id="78773347"/>
<gene>
    <name evidence="1" type="ORF">GCK72_002301</name>
</gene>
<protein>
    <submittedName>
        <fullName evidence="1">Uncharacterized protein</fullName>
    </submittedName>
</protein>
<evidence type="ECO:0000313" key="1">
    <source>
        <dbReference type="EMBL" id="KAF1770482.1"/>
    </source>
</evidence>
<dbReference type="RefSeq" id="XP_053592003.1">
    <property type="nucleotide sequence ID" value="XM_053723358.1"/>
</dbReference>
<dbReference type="KEGG" id="crq:GCK72_002301"/>
<dbReference type="EMBL" id="WUAV01000001">
    <property type="protein sequence ID" value="KAF1770482.1"/>
    <property type="molecule type" value="Genomic_DNA"/>
</dbReference>
<proteinExistence type="predicted"/>
<dbReference type="CTD" id="78773347"/>
<name>A0A6A5HX37_CAERE</name>
<organism evidence="1 2">
    <name type="scientific">Caenorhabditis remanei</name>
    <name type="common">Caenorhabditis vulgaris</name>
    <dbReference type="NCBI Taxonomy" id="31234"/>
    <lineage>
        <taxon>Eukaryota</taxon>
        <taxon>Metazoa</taxon>
        <taxon>Ecdysozoa</taxon>
        <taxon>Nematoda</taxon>
        <taxon>Chromadorea</taxon>
        <taxon>Rhabditida</taxon>
        <taxon>Rhabditina</taxon>
        <taxon>Rhabditomorpha</taxon>
        <taxon>Rhabditoidea</taxon>
        <taxon>Rhabditidae</taxon>
        <taxon>Peloderinae</taxon>
        <taxon>Caenorhabditis</taxon>
    </lineage>
</organism>
<comment type="caution">
    <text evidence="1">The sequence shown here is derived from an EMBL/GenBank/DDBJ whole genome shotgun (WGS) entry which is preliminary data.</text>
</comment>
<reference evidence="1 2" key="1">
    <citation type="submission" date="2019-12" db="EMBL/GenBank/DDBJ databases">
        <title>Chromosome-level assembly of the Caenorhabditis remanei genome.</title>
        <authorList>
            <person name="Teterina A.A."/>
            <person name="Willis J.H."/>
            <person name="Phillips P.C."/>
        </authorList>
    </citation>
    <scope>NUCLEOTIDE SEQUENCE [LARGE SCALE GENOMIC DNA]</scope>
    <source>
        <strain evidence="1 2">PX506</strain>
        <tissue evidence="1">Whole organism</tissue>
    </source>
</reference>
<dbReference type="AlphaFoldDB" id="A0A6A5HX37"/>
<dbReference type="Proteomes" id="UP000483820">
    <property type="component" value="Chromosome I"/>
</dbReference>
<evidence type="ECO:0000313" key="2">
    <source>
        <dbReference type="Proteomes" id="UP000483820"/>
    </source>
</evidence>
<sequence length="95" mass="11380">MLFFREDLSHRATNYQIDMEYMLKIHNIHISIVEKNLPNVTVKRVFNDITQKTCSKKINEPSRPNNLCQMMWMVDLIRLHSHRRPVDADVQLPFD</sequence>
<accession>A0A6A5HX37</accession>